<dbReference type="AlphaFoldDB" id="A0A2P5HLK8"/>
<organism evidence="2 3">
    <name type="scientific">Diaporthe helianthi</name>
    <dbReference type="NCBI Taxonomy" id="158607"/>
    <lineage>
        <taxon>Eukaryota</taxon>
        <taxon>Fungi</taxon>
        <taxon>Dikarya</taxon>
        <taxon>Ascomycota</taxon>
        <taxon>Pezizomycotina</taxon>
        <taxon>Sordariomycetes</taxon>
        <taxon>Sordariomycetidae</taxon>
        <taxon>Diaporthales</taxon>
        <taxon>Diaporthaceae</taxon>
        <taxon>Diaporthe</taxon>
    </lineage>
</organism>
<feature type="compositionally biased region" description="Basic and acidic residues" evidence="1">
    <location>
        <begin position="59"/>
        <end position="80"/>
    </location>
</feature>
<evidence type="ECO:0000313" key="3">
    <source>
        <dbReference type="Proteomes" id="UP000094444"/>
    </source>
</evidence>
<dbReference type="Proteomes" id="UP000094444">
    <property type="component" value="Unassembled WGS sequence"/>
</dbReference>
<feature type="compositionally biased region" description="Basic and acidic residues" evidence="1">
    <location>
        <begin position="1"/>
        <end position="44"/>
    </location>
</feature>
<comment type="caution">
    <text evidence="2">The sequence shown here is derived from an EMBL/GenBank/DDBJ whole genome shotgun (WGS) entry which is preliminary data.</text>
</comment>
<sequence>MASEDQQHLHDRDDDADSMHSDDLPFENPDRGTIEEQDTAREACNDGDDDPDPSDSDLSSERSCFDDASARRTQCRDHSPAADGVTGFILGGNVEVSNDMPPVEDGDGDSGPEPSPEPSPEVDLDPPSIPAPPPALASAQAQGPPDPPTLPIHWKRAPREYDIEDMPGFLHFDIQNGRRVAIFDGRTWNEGFTRGLRKHIMKRARRDDDRS</sequence>
<evidence type="ECO:0000313" key="2">
    <source>
        <dbReference type="EMBL" id="POS71134.1"/>
    </source>
</evidence>
<accession>A0A2P5HLK8</accession>
<evidence type="ECO:0000256" key="1">
    <source>
        <dbReference type="SAM" id="MobiDB-lite"/>
    </source>
</evidence>
<feature type="region of interest" description="Disordered" evidence="1">
    <location>
        <begin position="1"/>
        <end position="156"/>
    </location>
</feature>
<name>A0A2P5HLK8_DIAHE</name>
<proteinExistence type="predicted"/>
<keyword evidence="3" id="KW-1185">Reference proteome</keyword>
<protein>
    <submittedName>
        <fullName evidence="2">Uncharacterized protein</fullName>
    </submittedName>
</protein>
<reference evidence="2" key="1">
    <citation type="submission" date="2017-09" db="EMBL/GenBank/DDBJ databases">
        <title>Polyketide synthases of a Diaporthe helianthi virulent isolate.</title>
        <authorList>
            <person name="Baroncelli R."/>
        </authorList>
    </citation>
    <scope>NUCLEOTIDE SEQUENCE [LARGE SCALE GENOMIC DNA]</scope>
    <source>
        <strain evidence="2">7/96</strain>
    </source>
</reference>
<dbReference type="OrthoDB" id="10515333at2759"/>
<feature type="compositionally biased region" description="Acidic residues" evidence="1">
    <location>
        <begin position="45"/>
        <end position="55"/>
    </location>
</feature>
<gene>
    <name evidence="2" type="ORF">DHEL01_v210471</name>
</gene>
<dbReference type="EMBL" id="MAVT02001365">
    <property type="protein sequence ID" value="POS71134.1"/>
    <property type="molecule type" value="Genomic_DNA"/>
</dbReference>
<dbReference type="InParanoid" id="A0A2P5HLK8"/>